<organism evidence="9 10">
    <name type="scientific">Lachnellula occidentalis</name>
    <dbReference type="NCBI Taxonomy" id="215460"/>
    <lineage>
        <taxon>Eukaryota</taxon>
        <taxon>Fungi</taxon>
        <taxon>Dikarya</taxon>
        <taxon>Ascomycota</taxon>
        <taxon>Pezizomycotina</taxon>
        <taxon>Leotiomycetes</taxon>
        <taxon>Helotiales</taxon>
        <taxon>Lachnaceae</taxon>
        <taxon>Lachnellula</taxon>
    </lineage>
</organism>
<dbReference type="GO" id="GO:0006351">
    <property type="term" value="P:DNA-templated transcription"/>
    <property type="evidence" value="ECO:0007669"/>
    <property type="project" value="InterPro"/>
</dbReference>
<protein>
    <submittedName>
        <fullName evidence="9">Protein RDR1</fullName>
    </submittedName>
</protein>
<comment type="caution">
    <text evidence="9">The sequence shown here is derived from an EMBL/GenBank/DDBJ whole genome shotgun (WGS) entry which is preliminary data.</text>
</comment>
<dbReference type="OrthoDB" id="4064873at2759"/>
<dbReference type="InterPro" id="IPR052478">
    <property type="entry name" value="Metabolite_Synth_Reg"/>
</dbReference>
<dbReference type="SUPFAM" id="SSF57701">
    <property type="entry name" value="Zn2/Cys6 DNA-binding domain"/>
    <property type="match status" value="1"/>
</dbReference>
<evidence type="ECO:0000256" key="4">
    <source>
        <dbReference type="ARBA" id="ARBA00023125"/>
    </source>
</evidence>
<dbReference type="EMBL" id="QGMI01000510">
    <property type="protein sequence ID" value="TVY39615.1"/>
    <property type="molecule type" value="Genomic_DNA"/>
</dbReference>
<dbReference type="GO" id="GO:0008270">
    <property type="term" value="F:zinc ion binding"/>
    <property type="evidence" value="ECO:0007669"/>
    <property type="project" value="InterPro"/>
</dbReference>
<keyword evidence="4" id="KW-0238">DNA-binding</keyword>
<dbReference type="Pfam" id="PF04082">
    <property type="entry name" value="Fungal_trans"/>
    <property type="match status" value="1"/>
</dbReference>
<gene>
    <name evidence="9" type="primary">RDR1_2</name>
    <name evidence="9" type="ORF">LOCC1_G005832</name>
</gene>
<dbReference type="SMART" id="SM00066">
    <property type="entry name" value="GAL4"/>
    <property type="match status" value="1"/>
</dbReference>
<evidence type="ECO:0000256" key="5">
    <source>
        <dbReference type="ARBA" id="ARBA00023163"/>
    </source>
</evidence>
<dbReference type="GO" id="GO:0009410">
    <property type="term" value="P:response to xenobiotic stimulus"/>
    <property type="evidence" value="ECO:0007669"/>
    <property type="project" value="TreeGrafter"/>
</dbReference>
<evidence type="ECO:0000256" key="2">
    <source>
        <dbReference type="ARBA" id="ARBA00022833"/>
    </source>
</evidence>
<dbReference type="PANTHER" id="PTHR31779">
    <property type="entry name" value="2-NITROPROPANE DIOXYGENASE FAMILY, PUTATIVE (AFU_ORTHOLOGUE AFUA_2G17430)-RELATED"/>
    <property type="match status" value="1"/>
</dbReference>
<keyword evidence="1" id="KW-0479">Metal-binding</keyword>
<evidence type="ECO:0000256" key="1">
    <source>
        <dbReference type="ARBA" id="ARBA00022723"/>
    </source>
</evidence>
<dbReference type="InterPro" id="IPR007219">
    <property type="entry name" value="XnlR_reg_dom"/>
</dbReference>
<evidence type="ECO:0000313" key="9">
    <source>
        <dbReference type="EMBL" id="TVY39615.1"/>
    </source>
</evidence>
<evidence type="ECO:0000259" key="8">
    <source>
        <dbReference type="PROSITE" id="PS50048"/>
    </source>
</evidence>
<name>A0A8H8UA47_9HELO</name>
<reference evidence="9 10" key="1">
    <citation type="submission" date="2018-05" db="EMBL/GenBank/DDBJ databases">
        <title>Genome sequencing and assembly of the regulated plant pathogen Lachnellula willkommii and related sister species for the development of diagnostic species identification markers.</title>
        <authorList>
            <person name="Giroux E."/>
            <person name="Bilodeau G."/>
        </authorList>
    </citation>
    <scope>NUCLEOTIDE SEQUENCE [LARGE SCALE GENOMIC DNA]</scope>
    <source>
        <strain evidence="9 10">CBS 160.35</strain>
    </source>
</reference>
<keyword evidence="2" id="KW-0862">Zinc</keyword>
<dbReference type="SMART" id="SM00906">
    <property type="entry name" value="Fungal_trans"/>
    <property type="match status" value="1"/>
</dbReference>
<dbReference type="InterPro" id="IPR036864">
    <property type="entry name" value="Zn2-C6_fun-type_DNA-bd_sf"/>
</dbReference>
<dbReference type="InterPro" id="IPR001138">
    <property type="entry name" value="Zn2Cys6_DnaBD"/>
</dbReference>
<dbReference type="PANTHER" id="PTHR31779:SF4">
    <property type="entry name" value="2-NITROPROPANE DIOXYGENASE FAMILY, PUTATIVE (AFU_ORTHOLOGUE AFUA_2G17430)-RELATED"/>
    <property type="match status" value="1"/>
</dbReference>
<evidence type="ECO:0000256" key="6">
    <source>
        <dbReference type="ARBA" id="ARBA00023242"/>
    </source>
</evidence>
<accession>A0A8H8UA47</accession>
<keyword evidence="10" id="KW-1185">Reference proteome</keyword>
<feature type="region of interest" description="Disordered" evidence="7">
    <location>
        <begin position="1"/>
        <end position="29"/>
    </location>
</feature>
<dbReference type="GO" id="GO:0003677">
    <property type="term" value="F:DNA binding"/>
    <property type="evidence" value="ECO:0007669"/>
    <property type="project" value="UniProtKB-KW"/>
</dbReference>
<dbReference type="CDD" id="cd00067">
    <property type="entry name" value="GAL4"/>
    <property type="match status" value="1"/>
</dbReference>
<keyword evidence="5" id="KW-0804">Transcription</keyword>
<keyword evidence="6" id="KW-0539">Nucleus</keyword>
<evidence type="ECO:0000313" key="10">
    <source>
        <dbReference type="Proteomes" id="UP000443090"/>
    </source>
</evidence>
<feature type="region of interest" description="Disordered" evidence="7">
    <location>
        <begin position="82"/>
        <end position="102"/>
    </location>
</feature>
<dbReference type="AlphaFoldDB" id="A0A8H8UA47"/>
<keyword evidence="3" id="KW-0805">Transcription regulation</keyword>
<evidence type="ECO:0000256" key="7">
    <source>
        <dbReference type="SAM" id="MobiDB-lite"/>
    </source>
</evidence>
<feature type="domain" description="Zn(2)-C6 fungal-type" evidence="8">
    <location>
        <begin position="34"/>
        <end position="63"/>
    </location>
</feature>
<dbReference type="Pfam" id="PF00172">
    <property type="entry name" value="Zn_clus"/>
    <property type="match status" value="1"/>
</dbReference>
<sequence>MSENPLNALPLQEKDQTVDKSSPRKRQRRRIRNACEPCRHRKVKCDGGHPCEVCVGYDYSCVYANSEIPISIAEQVITIGSPLKGPASQPPDQPPQNSDYHETINTEPQKQLYTGNTRFTRVDSAVAFPRSLGLALNADEPPRLQAFAWNTGTRIDNHPVIRQNIFQYLTLLDAETLANVFFTSVGPIFDIMNREDFNHRLFRCWETQGIDASSEVVLCGVLALGSLFSAPPAFVHEADIVEQARLTLDSTFAHSEVLLSVDFVVGWVLRSIYLRCTTKPHVSWMASSMAMHIAESIGLHQEMSEIRITPGKRAVMSEEEIENRRKVFWTADCLNRLFSAQYGRTKIMLQNITCRYPTTITNDGADDFISLIRLMPNLCDIGSPSSATVLTDGIMRLGEMSISKSPLLLLRADAIFCIYRKLRYIGVTLSQKQIEVILSVIRSALEAADSLALQSQQWWTIIGVPFHSVCVLIALKTIESLTLLHKAAETLRSIVMVFNSHVSREALRTAHYLVKVTEKKRRGELECLQRCLNLNAQINAGTPTQTPPLDGAAELPSFEWPTDIDIGFFF</sequence>
<dbReference type="Proteomes" id="UP000443090">
    <property type="component" value="Unassembled WGS sequence"/>
</dbReference>
<dbReference type="PROSITE" id="PS50048">
    <property type="entry name" value="ZN2_CY6_FUNGAL_2"/>
    <property type="match status" value="1"/>
</dbReference>
<dbReference type="PROSITE" id="PS00463">
    <property type="entry name" value="ZN2_CY6_FUNGAL_1"/>
    <property type="match status" value="1"/>
</dbReference>
<dbReference type="CDD" id="cd12148">
    <property type="entry name" value="fungal_TF_MHR"/>
    <property type="match status" value="1"/>
</dbReference>
<feature type="compositionally biased region" description="Basic and acidic residues" evidence="7">
    <location>
        <begin position="12"/>
        <end position="22"/>
    </location>
</feature>
<evidence type="ECO:0000256" key="3">
    <source>
        <dbReference type="ARBA" id="ARBA00023015"/>
    </source>
</evidence>
<dbReference type="Gene3D" id="4.10.240.10">
    <property type="entry name" value="Zn(2)-C6 fungal-type DNA-binding domain"/>
    <property type="match status" value="1"/>
</dbReference>
<proteinExistence type="predicted"/>
<dbReference type="GO" id="GO:0000981">
    <property type="term" value="F:DNA-binding transcription factor activity, RNA polymerase II-specific"/>
    <property type="evidence" value="ECO:0007669"/>
    <property type="project" value="InterPro"/>
</dbReference>